<evidence type="ECO:0000313" key="2">
    <source>
        <dbReference type="EMBL" id="MES1920661.1"/>
    </source>
</evidence>
<comment type="caution">
    <text evidence="2">The sequence shown here is derived from an EMBL/GenBank/DDBJ whole genome shotgun (WGS) entry which is preliminary data.</text>
</comment>
<proteinExistence type="predicted"/>
<organism evidence="2 3">
    <name type="scientific">Bonamia ostreae</name>
    <dbReference type="NCBI Taxonomy" id="126728"/>
    <lineage>
        <taxon>Eukaryota</taxon>
        <taxon>Sar</taxon>
        <taxon>Rhizaria</taxon>
        <taxon>Endomyxa</taxon>
        <taxon>Ascetosporea</taxon>
        <taxon>Haplosporida</taxon>
        <taxon>Bonamia</taxon>
    </lineage>
</organism>
<accession>A0ABV2ALX3</accession>
<feature type="transmembrane region" description="Helical" evidence="1">
    <location>
        <begin position="76"/>
        <end position="96"/>
    </location>
</feature>
<name>A0ABV2ALX3_9EUKA</name>
<evidence type="ECO:0000256" key="1">
    <source>
        <dbReference type="SAM" id="Phobius"/>
    </source>
</evidence>
<sequence length="139" mass="16141">MPDIPKLIYGINILVHVIKVGIEMIFLFYINKLGYDFQEKVSNMSIFMMSVCLLIFIDAALFVLALFFIWFKKILIFGYISISIIILMSVEIMLVVEIGLNSEIEFNLFYLCASCIFIDCVSIFILMATLKENKNKIYY</sequence>
<feature type="transmembrane region" description="Helical" evidence="1">
    <location>
        <begin position="7"/>
        <end position="30"/>
    </location>
</feature>
<dbReference type="EMBL" id="JBDODL010000793">
    <property type="protein sequence ID" value="MES1920661.1"/>
    <property type="molecule type" value="Genomic_DNA"/>
</dbReference>
<evidence type="ECO:0000313" key="3">
    <source>
        <dbReference type="Proteomes" id="UP001439008"/>
    </source>
</evidence>
<dbReference type="Proteomes" id="UP001439008">
    <property type="component" value="Unassembled WGS sequence"/>
</dbReference>
<keyword evidence="3" id="KW-1185">Reference proteome</keyword>
<keyword evidence="1" id="KW-0812">Transmembrane</keyword>
<feature type="transmembrane region" description="Helical" evidence="1">
    <location>
        <begin position="108"/>
        <end position="130"/>
    </location>
</feature>
<keyword evidence="1" id="KW-0472">Membrane</keyword>
<reference evidence="2 3" key="1">
    <citation type="journal article" date="2024" name="BMC Biol.">
        <title>Comparative genomics of Ascetosporea gives new insight into the evolutionary basis for animal parasitism in Rhizaria.</title>
        <authorList>
            <person name="Hiltunen Thoren M."/>
            <person name="Onut-Brannstrom I."/>
            <person name="Alfjorden A."/>
            <person name="Peckova H."/>
            <person name="Swords F."/>
            <person name="Hooper C."/>
            <person name="Holzer A.S."/>
            <person name="Bass D."/>
            <person name="Burki F."/>
        </authorList>
    </citation>
    <scope>NUCLEOTIDE SEQUENCE [LARGE SCALE GENOMIC DNA]</scope>
    <source>
        <strain evidence="2">20-A016</strain>
    </source>
</reference>
<gene>
    <name evidence="2" type="ORF">MHBO_002312</name>
</gene>
<evidence type="ECO:0008006" key="4">
    <source>
        <dbReference type="Google" id="ProtNLM"/>
    </source>
</evidence>
<feature type="transmembrane region" description="Helical" evidence="1">
    <location>
        <begin position="46"/>
        <end position="69"/>
    </location>
</feature>
<keyword evidence="1" id="KW-1133">Transmembrane helix</keyword>
<protein>
    <recommendedName>
        <fullName evidence="4">NADH dehydrogenase subunit 4L</fullName>
    </recommendedName>
</protein>